<accession>A0ABZ0EDG1</accession>
<proteinExistence type="predicted"/>
<reference evidence="2 3" key="1">
    <citation type="submission" date="2023-10" db="EMBL/GenBank/DDBJ databases">
        <title>Surface-active antibiotics is a multifunctional adaptation for post-fire microbes.</title>
        <authorList>
            <person name="Liu M.D."/>
            <person name="Du Y."/>
            <person name="Koupaei S.K."/>
            <person name="Kim N.R."/>
            <person name="Zhang W."/>
            <person name="Traxler M.F."/>
        </authorList>
    </citation>
    <scope>NUCLEOTIDE SEQUENCE [LARGE SCALE GENOMIC DNA]</scope>
    <source>
        <strain evidence="2 3">F3</strain>
    </source>
</reference>
<dbReference type="RefSeq" id="WP_317017420.1">
    <property type="nucleotide sequence ID" value="NZ_CP136512.1"/>
</dbReference>
<dbReference type="PANTHER" id="PTHR39441">
    <property type="entry name" value="DUF2252 DOMAIN-CONTAINING PROTEIN"/>
    <property type="match status" value="1"/>
</dbReference>
<name>A0ABZ0EDG1_9BURK</name>
<evidence type="ECO:0000313" key="2">
    <source>
        <dbReference type="EMBL" id="WOD15268.1"/>
    </source>
</evidence>
<sequence>MPKKPVATNKLSSKPLNKRAKKLPEAEARQPLLTARRNARMARSAHAYVRGSTNRFYEWLDGIEGHALPEGPAVWICGDCHTGNLGPVADAHGRVEIQIRDLDQTVIGNPAHDLIRLGLSLATAARGSDLPGVTTVQMMEALADGYERAFDESAGEADIHAEKPEAVRVVMKEAVRRSWRHLAEERIEDSEPTIPLGSRFWPLAKNERREIDEFFRKTSVATLATVLRGAGDEADVEVLDAAYWVKGCSSLGRLRYAVLLDIDGAAVDGDDLCLIDIKEAAPAAAPRYAGARMPRDNAERVVEGARHLSPLLGDRMKSARLADRAVVIRELLPQDMKLTIEQLTRDEATKAARFLALVVGKAHARQMDVAERKAWLGELRKNRSKTLDAPGWLWKSIVELVSSHAAGYLEHCRRYATGPDAG</sequence>
<dbReference type="Pfam" id="PF10009">
    <property type="entry name" value="DUF2252"/>
    <property type="match status" value="1"/>
</dbReference>
<dbReference type="Proteomes" id="UP001302652">
    <property type="component" value="Chromosome 2"/>
</dbReference>
<organism evidence="2 3">
    <name type="scientific">Paraburkholderia kirstenboschensis</name>
    <dbReference type="NCBI Taxonomy" id="1245436"/>
    <lineage>
        <taxon>Bacteria</taxon>
        <taxon>Pseudomonadati</taxon>
        <taxon>Pseudomonadota</taxon>
        <taxon>Betaproteobacteria</taxon>
        <taxon>Burkholderiales</taxon>
        <taxon>Burkholderiaceae</taxon>
        <taxon>Paraburkholderia</taxon>
    </lineage>
</organism>
<protein>
    <submittedName>
        <fullName evidence="2">DUF2252 domain-containing protein</fullName>
    </submittedName>
</protein>
<dbReference type="PANTHER" id="PTHR39441:SF1">
    <property type="entry name" value="DUF2252 DOMAIN-CONTAINING PROTEIN"/>
    <property type="match status" value="1"/>
</dbReference>
<feature type="region of interest" description="Disordered" evidence="1">
    <location>
        <begin position="1"/>
        <end position="25"/>
    </location>
</feature>
<dbReference type="EMBL" id="CP136512">
    <property type="protein sequence ID" value="WOD15268.1"/>
    <property type="molecule type" value="Genomic_DNA"/>
</dbReference>
<evidence type="ECO:0000313" key="3">
    <source>
        <dbReference type="Proteomes" id="UP001302652"/>
    </source>
</evidence>
<keyword evidence="3" id="KW-1185">Reference proteome</keyword>
<dbReference type="InterPro" id="IPR018721">
    <property type="entry name" value="DUF2252"/>
</dbReference>
<dbReference type="InterPro" id="IPR011009">
    <property type="entry name" value="Kinase-like_dom_sf"/>
</dbReference>
<dbReference type="SUPFAM" id="SSF56112">
    <property type="entry name" value="Protein kinase-like (PK-like)"/>
    <property type="match status" value="1"/>
</dbReference>
<gene>
    <name evidence="2" type="ORF">RW095_18355</name>
</gene>
<evidence type="ECO:0000256" key="1">
    <source>
        <dbReference type="SAM" id="MobiDB-lite"/>
    </source>
</evidence>